<dbReference type="GO" id="GO:0070971">
    <property type="term" value="C:endoplasmic reticulum exit site"/>
    <property type="evidence" value="ECO:0007669"/>
    <property type="project" value="TreeGrafter"/>
</dbReference>
<dbReference type="InterPro" id="IPR050550">
    <property type="entry name" value="SEC23_SEC24_subfamily"/>
</dbReference>
<evidence type="ECO:0000259" key="6">
    <source>
        <dbReference type="Pfam" id="PF04811"/>
    </source>
</evidence>
<dbReference type="Gene3D" id="3.40.50.410">
    <property type="entry name" value="von Willebrand factor, type A domain"/>
    <property type="match status" value="1"/>
</dbReference>
<dbReference type="GeneID" id="28985132"/>
<evidence type="ECO:0000259" key="5">
    <source>
        <dbReference type="Pfam" id="PF04810"/>
    </source>
</evidence>
<dbReference type="GO" id="GO:0008270">
    <property type="term" value="F:zinc ion binding"/>
    <property type="evidence" value="ECO:0007669"/>
    <property type="project" value="InterPro"/>
</dbReference>
<dbReference type="Gene3D" id="1.20.120.730">
    <property type="entry name" value="Sec23/Sec24 helical domain"/>
    <property type="match status" value="1"/>
</dbReference>
<feature type="domain" description="Zinc finger Sec23/Sec24-type" evidence="5">
    <location>
        <begin position="260"/>
        <end position="298"/>
    </location>
</feature>
<dbReference type="SUPFAM" id="SSF82754">
    <property type="entry name" value="C-terminal, gelsolin-like domain of Sec23/24"/>
    <property type="match status" value="1"/>
</dbReference>
<reference evidence="9 10" key="1">
    <citation type="submission" date="2015-03" db="EMBL/GenBank/DDBJ databases">
        <title>Genomics and transcriptomics of the oil-accumulating basidiomycete yeast T. oleaginosus allow insights into substrate utilization and the diverse evolutionary trajectories of mating systems in fungi.</title>
        <authorList>
            <consortium name="DOE Joint Genome Institute"/>
            <person name="Kourist R."/>
            <person name="Kracht O."/>
            <person name="Bracharz F."/>
            <person name="Lipzen A."/>
            <person name="Nolan M."/>
            <person name="Ohm R."/>
            <person name="Grigoriev I."/>
            <person name="Sun S."/>
            <person name="Heitman J."/>
            <person name="Bruck T."/>
            <person name="Nowrousian M."/>
        </authorList>
    </citation>
    <scope>NUCLEOTIDE SEQUENCE [LARGE SCALE GENOMIC DNA]</scope>
    <source>
        <strain evidence="9 10">IBC0246</strain>
    </source>
</reference>
<evidence type="ECO:0000259" key="8">
    <source>
        <dbReference type="Pfam" id="PF08033"/>
    </source>
</evidence>
<dbReference type="GO" id="GO:0090110">
    <property type="term" value="P:COPII-coated vesicle cargo loading"/>
    <property type="evidence" value="ECO:0007669"/>
    <property type="project" value="TreeGrafter"/>
</dbReference>
<dbReference type="GO" id="GO:0000149">
    <property type="term" value="F:SNARE binding"/>
    <property type="evidence" value="ECO:0007669"/>
    <property type="project" value="TreeGrafter"/>
</dbReference>
<dbReference type="InterPro" id="IPR006900">
    <property type="entry name" value="Sec23/24_helical_dom"/>
</dbReference>
<dbReference type="EMBL" id="KQ087282">
    <property type="protein sequence ID" value="KLT38802.1"/>
    <property type="molecule type" value="Genomic_DNA"/>
</dbReference>
<keyword evidence="10" id="KW-1185">Reference proteome</keyword>
<dbReference type="GO" id="GO:0030127">
    <property type="term" value="C:COPII vesicle coat"/>
    <property type="evidence" value="ECO:0007669"/>
    <property type="project" value="InterPro"/>
</dbReference>
<dbReference type="InterPro" id="IPR036180">
    <property type="entry name" value="Gelsolin-like_dom_sf"/>
</dbReference>
<accession>A0A0J0XCL8</accession>
<dbReference type="Pfam" id="PF04811">
    <property type="entry name" value="Sec23_trunk"/>
    <property type="match status" value="1"/>
</dbReference>
<dbReference type="InterPro" id="IPR036174">
    <property type="entry name" value="Znf_Sec23_Sec24_sf"/>
</dbReference>
<evidence type="ECO:0000256" key="3">
    <source>
        <dbReference type="ARBA" id="ARBA00022927"/>
    </source>
</evidence>
<dbReference type="PANTHER" id="PTHR13803">
    <property type="entry name" value="SEC24-RELATED PROTEIN"/>
    <property type="match status" value="1"/>
</dbReference>
<evidence type="ECO:0000256" key="2">
    <source>
        <dbReference type="ARBA" id="ARBA00022448"/>
    </source>
</evidence>
<sequence length="1016" mass="111863">MPPRSRYAVDPSLTAPANQAQQYQPLAPPGTAQPLQQANPTFAPGYGNQQPAYDASYGHQQQPYVDPRGPQLHQVDDRCKPAPTGPYAPPQEHHVPAPHSSHLRGQPATPAPPSTFNYPPENHIPPPPHSAGPALTGPRIRIDPSQMPDPIEGQELDQNLYDDEDFHSCDTKGLIPLAMTDYRGVDQGNSLPRHIRATLPTIPSTHQLLDTTALPFGLVVQPFAPLRYDEAPVPLVSNWVSGQSAFDPPPSPSGEEAVGPPRCDKCRGYINPWVRFVDGGRKWVCNLCGADNVVSHSYFSQLSTMGQRVDHNERPELQHGTVDFLAPREYWFPQPAGSIFEDNSDALAHAGDALATTGADLLGALQSSLGQTPSRGNTPQPGHRKKPKEEGRKLRRPVPIGRVFVIDVTTGSAQRGIVRSICEGIRRALYGDKKEDGDEEDEEVIGQGERVAFVTVGQSVGFWSLSPALPQPQLLVVSDLEDMFCPMVGGFLVDSQESKAQIETLLTLIPNMYEQQPDGPYCAIGAAIKGTMDGLRSIGGQINFFLSGLPQLGPGKLQPRDESSLAGTDKEKQLFSPADPFWRVTADELAEIGIGVNTFVFPDRAMDLASVSALSAVTGGDTFFHPKYSPVRDRDALHDEIKRVVTREIAYNVLVRVRCSNGLRVSEHTGNFFQRSVTDLEFGTMDEAKAFVATLKHEGHKLDDRQMAYVQVAALYTSSSGERRVRLLNLCLRITGLIGNVFRYADFDASVTMFYKEAVTQLPVKRLKDIRRQLIERCNRVLLMYRTHCAPAVQSGQLILPEGFKLLPIFTLCMVKAKPLKGGNVVADVRSHYLRVAKGAGTTAIMSSLYPRIMAIHDLDEKYGFPGPNGRLRLPRFMRASHVWMVADGAYLLSNGEIAMLWFGGAVNPRVIDELYGVENADELDVRITRLPKLPTLLSTQVRNILTHLERLAGHELPVLLVRQDRDGLEIEFANMLVEDSNNDALSYADFLMSAHKAITNELSGKSNDGWRAPWS</sequence>
<dbReference type="Gene3D" id="2.60.40.1670">
    <property type="entry name" value="beta-sandwich domain of Sec23/24"/>
    <property type="match status" value="1"/>
</dbReference>
<evidence type="ECO:0000256" key="1">
    <source>
        <dbReference type="ARBA" id="ARBA00008334"/>
    </source>
</evidence>
<dbReference type="Gene3D" id="2.30.30.380">
    <property type="entry name" value="Zn-finger domain of Sec23/24"/>
    <property type="match status" value="1"/>
</dbReference>
<dbReference type="Pfam" id="PF04815">
    <property type="entry name" value="Sec23_helical"/>
    <property type="match status" value="1"/>
</dbReference>
<evidence type="ECO:0000313" key="9">
    <source>
        <dbReference type="EMBL" id="KLT38802.1"/>
    </source>
</evidence>
<dbReference type="SUPFAM" id="SSF81811">
    <property type="entry name" value="Helical domain of Sec23/24"/>
    <property type="match status" value="1"/>
</dbReference>
<feature type="domain" description="Sec23/Sec24 beta-sandwich" evidence="8">
    <location>
        <begin position="650"/>
        <end position="735"/>
    </location>
</feature>
<dbReference type="InterPro" id="IPR036465">
    <property type="entry name" value="vWFA_dom_sf"/>
</dbReference>
<name>A0A0J0XCL8_9TREE</name>
<dbReference type="STRING" id="879819.A0A0J0XCL8"/>
<feature type="domain" description="Sec23/Sec24 helical" evidence="7">
    <location>
        <begin position="746"/>
        <end position="845"/>
    </location>
</feature>
<dbReference type="Gene3D" id="3.40.20.10">
    <property type="entry name" value="Severin"/>
    <property type="match status" value="1"/>
</dbReference>
<dbReference type="OrthoDB" id="49016at2759"/>
<feature type="compositionally biased region" description="Polar residues" evidence="4">
    <location>
        <begin position="15"/>
        <end position="24"/>
    </location>
</feature>
<dbReference type="SUPFAM" id="SSF53300">
    <property type="entry name" value="vWA-like"/>
    <property type="match status" value="1"/>
</dbReference>
<dbReference type="InterPro" id="IPR006895">
    <property type="entry name" value="Znf_Sec23_Sec24"/>
</dbReference>
<dbReference type="InterPro" id="IPR006896">
    <property type="entry name" value="Sec23/24_trunk_dom"/>
</dbReference>
<dbReference type="AlphaFoldDB" id="A0A0J0XCL8"/>
<feature type="compositionally biased region" description="Polar residues" evidence="4">
    <location>
        <begin position="367"/>
        <end position="380"/>
    </location>
</feature>
<dbReference type="Pfam" id="PF08033">
    <property type="entry name" value="Sec23_BS"/>
    <property type="match status" value="1"/>
</dbReference>
<dbReference type="Proteomes" id="UP000053611">
    <property type="component" value="Unassembled WGS sequence"/>
</dbReference>
<evidence type="ECO:0000259" key="7">
    <source>
        <dbReference type="Pfam" id="PF04815"/>
    </source>
</evidence>
<dbReference type="Pfam" id="PF04810">
    <property type="entry name" value="zf-Sec23_Sec24"/>
    <property type="match status" value="1"/>
</dbReference>
<feature type="region of interest" description="Disordered" evidence="4">
    <location>
        <begin position="1"/>
        <end position="138"/>
    </location>
</feature>
<comment type="similarity">
    <text evidence="1">Belongs to the SEC23/SEC24 family. SEC24 subfamily.</text>
</comment>
<evidence type="ECO:0000256" key="4">
    <source>
        <dbReference type="SAM" id="MobiDB-lite"/>
    </source>
</evidence>
<feature type="region of interest" description="Disordered" evidence="4">
    <location>
        <begin position="367"/>
        <end position="393"/>
    </location>
</feature>
<dbReference type="PANTHER" id="PTHR13803:SF4">
    <property type="entry name" value="SECRETORY 24CD, ISOFORM C"/>
    <property type="match status" value="1"/>
</dbReference>
<dbReference type="RefSeq" id="XP_018275293.1">
    <property type="nucleotide sequence ID" value="XM_018424529.1"/>
</dbReference>
<proteinExistence type="inferred from homology"/>
<evidence type="ECO:0000313" key="10">
    <source>
        <dbReference type="Proteomes" id="UP000053611"/>
    </source>
</evidence>
<keyword evidence="2" id="KW-0813">Transport</keyword>
<organism evidence="9 10">
    <name type="scientific">Cutaneotrichosporon oleaginosum</name>
    <dbReference type="NCBI Taxonomy" id="879819"/>
    <lineage>
        <taxon>Eukaryota</taxon>
        <taxon>Fungi</taxon>
        <taxon>Dikarya</taxon>
        <taxon>Basidiomycota</taxon>
        <taxon>Agaricomycotina</taxon>
        <taxon>Tremellomycetes</taxon>
        <taxon>Trichosporonales</taxon>
        <taxon>Trichosporonaceae</taxon>
        <taxon>Cutaneotrichosporon</taxon>
    </lineage>
</organism>
<protein>
    <submittedName>
        <fullName evidence="9">Beta-sandwich domain of Sec23/24</fullName>
    </submittedName>
</protein>
<dbReference type="SUPFAM" id="SSF81995">
    <property type="entry name" value="beta-sandwich domain of Sec23/24"/>
    <property type="match status" value="1"/>
</dbReference>
<gene>
    <name evidence="9" type="ORF">CC85DRAFT_289172</name>
</gene>
<keyword evidence="3" id="KW-0653">Protein transport</keyword>
<dbReference type="InterPro" id="IPR029006">
    <property type="entry name" value="ADF-H/Gelsolin-like_dom_sf"/>
</dbReference>
<dbReference type="SUPFAM" id="SSF82919">
    <property type="entry name" value="Zn-finger domain of Sec23/24"/>
    <property type="match status" value="1"/>
</dbReference>
<dbReference type="InterPro" id="IPR012990">
    <property type="entry name" value="Beta-sandwich_Sec23_24"/>
</dbReference>
<dbReference type="InterPro" id="IPR036175">
    <property type="entry name" value="Sec23/24_helical_dom_sf"/>
</dbReference>
<feature type="domain" description="Sec23/Sec24 trunk" evidence="6">
    <location>
        <begin position="403"/>
        <end position="645"/>
    </location>
</feature>
<dbReference type="GO" id="GO:0006886">
    <property type="term" value="P:intracellular protein transport"/>
    <property type="evidence" value="ECO:0007669"/>
    <property type="project" value="InterPro"/>
</dbReference>